<name>A0AAV5QPT6_9ASCO</name>
<feature type="region of interest" description="Disordered" evidence="1">
    <location>
        <begin position="1"/>
        <end position="53"/>
    </location>
</feature>
<gene>
    <name evidence="2" type="ORF">DASC09_038800</name>
</gene>
<proteinExistence type="predicted"/>
<protein>
    <submittedName>
        <fullName evidence="2">Uncharacterized protein</fullName>
    </submittedName>
</protein>
<dbReference type="AlphaFoldDB" id="A0AAV5QPT6"/>
<sequence>MGFSDIFSKSKSHNQYRKSSIGSSSSRPQSPTMMASPQGRSFNQPLPDQKKYPNSHRLTRLLILEGKIHWNCCKCGTAGNQFAVHPADMDPDNLAQPFFLWGDSFCAGCSHNFCSTCIEGHSF</sequence>
<dbReference type="RefSeq" id="XP_064853551.1">
    <property type="nucleotide sequence ID" value="XM_064997479.1"/>
</dbReference>
<evidence type="ECO:0000313" key="2">
    <source>
        <dbReference type="EMBL" id="GMM36555.1"/>
    </source>
</evidence>
<dbReference type="EMBL" id="BTFZ01000011">
    <property type="protein sequence ID" value="GMM36555.1"/>
    <property type="molecule type" value="Genomic_DNA"/>
</dbReference>
<reference evidence="2 3" key="1">
    <citation type="journal article" date="2023" name="Elife">
        <title>Identification of key yeast species and microbe-microbe interactions impacting larval growth of Drosophila in the wild.</title>
        <authorList>
            <person name="Mure A."/>
            <person name="Sugiura Y."/>
            <person name="Maeda R."/>
            <person name="Honda K."/>
            <person name="Sakurai N."/>
            <person name="Takahashi Y."/>
            <person name="Watada M."/>
            <person name="Katoh T."/>
            <person name="Gotoh A."/>
            <person name="Gotoh Y."/>
            <person name="Taniguchi I."/>
            <person name="Nakamura K."/>
            <person name="Hayashi T."/>
            <person name="Katayama T."/>
            <person name="Uemura T."/>
            <person name="Hattori Y."/>
        </authorList>
    </citation>
    <scope>NUCLEOTIDE SEQUENCE [LARGE SCALE GENOMIC DNA]</scope>
    <source>
        <strain evidence="2 3">SC-9</strain>
    </source>
</reference>
<evidence type="ECO:0000256" key="1">
    <source>
        <dbReference type="SAM" id="MobiDB-lite"/>
    </source>
</evidence>
<evidence type="ECO:0000313" key="3">
    <source>
        <dbReference type="Proteomes" id="UP001360560"/>
    </source>
</evidence>
<feature type="compositionally biased region" description="Polar residues" evidence="1">
    <location>
        <begin position="31"/>
        <end position="46"/>
    </location>
</feature>
<dbReference type="GeneID" id="90074530"/>
<feature type="compositionally biased region" description="Low complexity" evidence="1">
    <location>
        <begin position="19"/>
        <end position="30"/>
    </location>
</feature>
<accession>A0AAV5QPT6</accession>
<keyword evidence="3" id="KW-1185">Reference proteome</keyword>
<dbReference type="Proteomes" id="UP001360560">
    <property type="component" value="Unassembled WGS sequence"/>
</dbReference>
<organism evidence="2 3">
    <name type="scientific">Saccharomycopsis crataegensis</name>
    <dbReference type="NCBI Taxonomy" id="43959"/>
    <lineage>
        <taxon>Eukaryota</taxon>
        <taxon>Fungi</taxon>
        <taxon>Dikarya</taxon>
        <taxon>Ascomycota</taxon>
        <taxon>Saccharomycotina</taxon>
        <taxon>Saccharomycetes</taxon>
        <taxon>Saccharomycopsidaceae</taxon>
        <taxon>Saccharomycopsis</taxon>
    </lineage>
</organism>
<comment type="caution">
    <text evidence="2">The sequence shown here is derived from an EMBL/GenBank/DDBJ whole genome shotgun (WGS) entry which is preliminary data.</text>
</comment>